<evidence type="ECO:0000313" key="16">
    <source>
        <dbReference type="EMBL" id="AHB35865.1"/>
    </source>
</evidence>
<evidence type="ECO:0000256" key="11">
    <source>
        <dbReference type="ARBA" id="ARBA00048802"/>
    </source>
</evidence>
<evidence type="ECO:0000256" key="14">
    <source>
        <dbReference type="PIRSR" id="PIRSR006621-2"/>
    </source>
</evidence>
<keyword evidence="8" id="KW-0694">RNA-binding</keyword>
<dbReference type="OrthoDB" id="9764501at2"/>
<evidence type="ECO:0000256" key="2">
    <source>
        <dbReference type="ARBA" id="ARBA00002790"/>
    </source>
</evidence>
<dbReference type="NCBIfam" id="TIGR00737">
    <property type="entry name" value="nifR3_yhdG"/>
    <property type="match status" value="1"/>
</dbReference>
<comment type="catalytic activity">
    <reaction evidence="10">
        <text>a 5,6-dihydrouridine in tRNA + NADP(+) = a uridine in tRNA + NADPH + H(+)</text>
        <dbReference type="Rhea" id="RHEA:23624"/>
        <dbReference type="Rhea" id="RHEA-COMP:13339"/>
        <dbReference type="Rhea" id="RHEA-COMP:13887"/>
        <dbReference type="ChEBI" id="CHEBI:15378"/>
        <dbReference type="ChEBI" id="CHEBI:57783"/>
        <dbReference type="ChEBI" id="CHEBI:58349"/>
        <dbReference type="ChEBI" id="CHEBI:65315"/>
        <dbReference type="ChEBI" id="CHEBI:74443"/>
    </reaction>
</comment>
<evidence type="ECO:0000256" key="9">
    <source>
        <dbReference type="ARBA" id="ARBA00023002"/>
    </source>
</evidence>
<dbReference type="GO" id="GO:0050660">
    <property type="term" value="F:flavin adenine dinucleotide binding"/>
    <property type="evidence" value="ECO:0007669"/>
    <property type="project" value="InterPro"/>
</dbReference>
<feature type="binding site" evidence="14">
    <location>
        <begin position="226"/>
        <end position="227"/>
    </location>
    <ligand>
        <name>FMN</name>
        <dbReference type="ChEBI" id="CHEBI:58210"/>
    </ligand>
</feature>
<dbReference type="CDD" id="cd02801">
    <property type="entry name" value="DUS_like_FMN"/>
    <property type="match status" value="1"/>
</dbReference>
<dbReference type="Proteomes" id="UP000018550">
    <property type="component" value="Chromosome"/>
</dbReference>
<feature type="domain" description="DUS-like FMN-binding" evidence="15">
    <location>
        <begin position="14"/>
        <end position="295"/>
    </location>
</feature>
<evidence type="ECO:0000256" key="13">
    <source>
        <dbReference type="PIRSR" id="PIRSR006621-1"/>
    </source>
</evidence>
<keyword evidence="17" id="KW-1185">Reference proteome</keyword>
<feature type="binding site" evidence="14">
    <location>
        <position position="141"/>
    </location>
    <ligand>
        <name>FMN</name>
        <dbReference type="ChEBI" id="CHEBI:58210"/>
    </ligand>
</feature>
<evidence type="ECO:0000256" key="8">
    <source>
        <dbReference type="ARBA" id="ARBA00022884"/>
    </source>
</evidence>
<dbReference type="PIRSF" id="PIRSF006621">
    <property type="entry name" value="Dus"/>
    <property type="match status" value="1"/>
</dbReference>
<dbReference type="HOGENOM" id="CLU_013299_0_3_14"/>
<reference evidence="16 17" key="1">
    <citation type="journal article" date="2014" name="Genome Announc.">
        <title>Complete Genome Sequence of Spiroplasma apis B31T (ATCC 33834), a Bacterium Associated with May Disease of Honeybees (Apis mellifera).</title>
        <authorList>
            <person name="Ku C."/>
            <person name="Lo W.S."/>
            <person name="Chen L.L."/>
            <person name="Kuo C.H."/>
        </authorList>
    </citation>
    <scope>NUCLEOTIDE SEQUENCE [LARGE SCALE GENOMIC DNA]</scope>
    <source>
        <strain evidence="16">B31</strain>
    </source>
</reference>
<dbReference type="InterPro" id="IPR001269">
    <property type="entry name" value="DUS_fam"/>
</dbReference>
<dbReference type="EMBL" id="CP006682">
    <property type="protein sequence ID" value="AHB35865.1"/>
    <property type="molecule type" value="Genomic_DNA"/>
</dbReference>
<keyword evidence="9 12" id="KW-0560">Oxidoreductase</keyword>
<dbReference type="KEGG" id="sapi:SAPIS_v1c00180"/>
<dbReference type="InterPro" id="IPR035587">
    <property type="entry name" value="DUS-like_FMN-bd"/>
</dbReference>
<protein>
    <recommendedName>
        <fullName evidence="12">tRNA-dihydrouridine synthase</fullName>
        <ecNumber evidence="12">1.3.1.-</ecNumber>
    </recommendedName>
</protein>
<evidence type="ECO:0000256" key="3">
    <source>
        <dbReference type="ARBA" id="ARBA00022555"/>
    </source>
</evidence>
<dbReference type="InterPro" id="IPR004652">
    <property type="entry name" value="DusB-like"/>
</dbReference>
<comment type="function">
    <text evidence="2 12">Catalyzes the synthesis of 5,6-dihydrouridine (D), a modified base found in the D-loop of most tRNAs, via the reduction of the C5-C6 double bond in target uridines.</text>
</comment>
<evidence type="ECO:0000256" key="7">
    <source>
        <dbReference type="ARBA" id="ARBA00022857"/>
    </source>
</evidence>
<evidence type="ECO:0000313" key="17">
    <source>
        <dbReference type="Proteomes" id="UP000018550"/>
    </source>
</evidence>
<keyword evidence="6 12" id="KW-0819">tRNA processing</keyword>
<keyword evidence="7" id="KW-0521">NADP</keyword>
<keyword evidence="5 12" id="KW-0288">FMN</keyword>
<dbReference type="RefSeq" id="WP_023788799.1">
    <property type="nucleotide sequence ID" value="NC_022998.1"/>
</dbReference>
<feature type="binding site" evidence="14">
    <location>
        <position position="70"/>
    </location>
    <ligand>
        <name>FMN</name>
        <dbReference type="ChEBI" id="CHEBI:58210"/>
    </ligand>
</feature>
<dbReference type="PATRIC" id="fig|1276258.3.peg.18"/>
<comment type="cofactor">
    <cofactor evidence="1 12 14">
        <name>FMN</name>
        <dbReference type="ChEBI" id="CHEBI:58210"/>
    </cofactor>
</comment>
<evidence type="ECO:0000256" key="12">
    <source>
        <dbReference type="PIRNR" id="PIRNR006621"/>
    </source>
</evidence>
<dbReference type="InterPro" id="IPR018517">
    <property type="entry name" value="tRNA_hU_synthase_CS"/>
</dbReference>
<organism evidence="16 17">
    <name type="scientific">Spiroplasma apis B31</name>
    <dbReference type="NCBI Taxonomy" id="1276258"/>
    <lineage>
        <taxon>Bacteria</taxon>
        <taxon>Bacillati</taxon>
        <taxon>Mycoplasmatota</taxon>
        <taxon>Mollicutes</taxon>
        <taxon>Entomoplasmatales</taxon>
        <taxon>Spiroplasmataceae</taxon>
        <taxon>Spiroplasma</taxon>
    </lineage>
</organism>
<evidence type="ECO:0000256" key="4">
    <source>
        <dbReference type="ARBA" id="ARBA00022630"/>
    </source>
</evidence>
<dbReference type="Gene3D" id="1.10.1200.80">
    <property type="entry name" value="Putative flavin oxidoreducatase, domain 2"/>
    <property type="match status" value="1"/>
</dbReference>
<keyword evidence="3" id="KW-0820">tRNA-binding</keyword>
<keyword evidence="4 12" id="KW-0285">Flavoprotein</keyword>
<evidence type="ECO:0000259" key="15">
    <source>
        <dbReference type="Pfam" id="PF01207"/>
    </source>
</evidence>
<evidence type="ECO:0000256" key="5">
    <source>
        <dbReference type="ARBA" id="ARBA00022643"/>
    </source>
</evidence>
<feature type="active site" description="Proton donor" evidence="13">
    <location>
        <position position="101"/>
    </location>
</feature>
<comment type="catalytic activity">
    <reaction evidence="11">
        <text>a 5,6-dihydrouridine in tRNA + NAD(+) = a uridine in tRNA + NADH + H(+)</text>
        <dbReference type="Rhea" id="RHEA:54452"/>
        <dbReference type="Rhea" id="RHEA-COMP:13339"/>
        <dbReference type="Rhea" id="RHEA-COMP:13887"/>
        <dbReference type="ChEBI" id="CHEBI:15378"/>
        <dbReference type="ChEBI" id="CHEBI:57540"/>
        <dbReference type="ChEBI" id="CHEBI:57945"/>
        <dbReference type="ChEBI" id="CHEBI:65315"/>
        <dbReference type="ChEBI" id="CHEBI:74443"/>
    </reaction>
</comment>
<dbReference type="PANTHER" id="PTHR45846:SF1">
    <property type="entry name" value="TRNA-DIHYDROURIDINE(47) SYNTHASE [NAD(P)(+)]-LIKE"/>
    <property type="match status" value="1"/>
</dbReference>
<dbReference type="AlphaFoldDB" id="V5RJ86"/>
<dbReference type="STRING" id="1276258.SAPIS_v1c00180"/>
<dbReference type="Gene3D" id="3.20.20.70">
    <property type="entry name" value="Aldolase class I"/>
    <property type="match status" value="1"/>
</dbReference>
<accession>V5RJ86</accession>
<dbReference type="GO" id="GO:0000049">
    <property type="term" value="F:tRNA binding"/>
    <property type="evidence" value="ECO:0007669"/>
    <property type="project" value="UniProtKB-KW"/>
</dbReference>
<dbReference type="InterPro" id="IPR024036">
    <property type="entry name" value="tRNA-dHydroUridine_Synthase_C"/>
</dbReference>
<feature type="binding site" evidence="14">
    <location>
        <begin position="16"/>
        <end position="18"/>
    </location>
    <ligand>
        <name>FMN</name>
        <dbReference type="ChEBI" id="CHEBI:58210"/>
    </ligand>
</feature>
<gene>
    <name evidence="16" type="primary">dusB</name>
    <name evidence="16" type="ORF">SAPIS_v1c00180</name>
</gene>
<feature type="binding site" evidence="14">
    <location>
        <position position="171"/>
    </location>
    <ligand>
        <name>FMN</name>
        <dbReference type="ChEBI" id="CHEBI:58210"/>
    </ligand>
</feature>
<dbReference type="PANTHER" id="PTHR45846">
    <property type="entry name" value="TRNA-DIHYDROURIDINE(47) SYNTHASE [NAD(P)(+)]-LIKE"/>
    <property type="match status" value="1"/>
</dbReference>
<keyword evidence="14" id="KW-0547">Nucleotide-binding</keyword>
<evidence type="ECO:0000256" key="1">
    <source>
        <dbReference type="ARBA" id="ARBA00001917"/>
    </source>
</evidence>
<proteinExistence type="inferred from homology"/>
<evidence type="ECO:0000256" key="10">
    <source>
        <dbReference type="ARBA" id="ARBA00048205"/>
    </source>
</evidence>
<dbReference type="Pfam" id="PF01207">
    <property type="entry name" value="Dus"/>
    <property type="match status" value="1"/>
</dbReference>
<comment type="similarity">
    <text evidence="12">Belongs to the dus family.</text>
</comment>
<dbReference type="EC" id="1.3.1.-" evidence="12"/>
<evidence type="ECO:0000256" key="6">
    <source>
        <dbReference type="ARBA" id="ARBA00022694"/>
    </source>
</evidence>
<dbReference type="PROSITE" id="PS01136">
    <property type="entry name" value="UPF0034"/>
    <property type="match status" value="1"/>
</dbReference>
<dbReference type="SUPFAM" id="SSF51395">
    <property type="entry name" value="FMN-linked oxidoreductases"/>
    <property type="match status" value="1"/>
</dbReference>
<sequence>MKIKNLEIKGSIFLGPMAGTTNAAFRIICKEKGAALVYAEMVSTEGLVHNNKKTKTMIEVSDLEHPISLQIFGFDVNSFVEAAKIVEEYSTCDVIDINMGCPAPKVAVRSQAGANLLKYEDKVGEVIKAVVENTTKPVTVKMRIGWDETSKNVVELAKIAEKNGASAIAVHGRTRNQFFTGKADWSWIKKVKESVSIPVIGNGDVVDGPTAKKMLDETGCDGIMIARAAQGNPWVFREIQHYIDTGEELPKPSYEEWKETVLRHANLLIDMRGEELGIREMRKQLLWYLAVLEKRPVVLEMKKMATEIVVLKDIYNIFNLYES</sequence>
<dbReference type="InterPro" id="IPR013785">
    <property type="entry name" value="Aldolase_TIM"/>
</dbReference>
<dbReference type="GO" id="GO:0017150">
    <property type="term" value="F:tRNA dihydrouridine synthase activity"/>
    <property type="evidence" value="ECO:0007669"/>
    <property type="project" value="InterPro"/>
</dbReference>
<dbReference type="eggNOG" id="COG0042">
    <property type="taxonomic scope" value="Bacteria"/>
</dbReference>
<name>V5RJ86_SPIAP</name>